<keyword evidence="6" id="KW-0675">Receptor</keyword>
<keyword evidence="5 8" id="KW-0472">Membrane</keyword>
<keyword evidence="3 8" id="KW-0812">Transmembrane</keyword>
<keyword evidence="4 8" id="KW-1133">Transmembrane helix</keyword>
<dbReference type="GO" id="GO:0005886">
    <property type="term" value="C:plasma membrane"/>
    <property type="evidence" value="ECO:0007669"/>
    <property type="project" value="UniProtKB-SubCell"/>
</dbReference>
<evidence type="ECO:0000313" key="10">
    <source>
        <dbReference type="Proteomes" id="UP000198287"/>
    </source>
</evidence>
<dbReference type="EMBL" id="LNIX01000003">
    <property type="protein sequence ID" value="OXA58008.1"/>
    <property type="molecule type" value="Genomic_DNA"/>
</dbReference>
<evidence type="ECO:0000256" key="2">
    <source>
        <dbReference type="ARBA" id="ARBA00022475"/>
    </source>
</evidence>
<keyword evidence="2" id="KW-1003">Cell membrane</keyword>
<feature type="transmembrane region" description="Helical" evidence="8">
    <location>
        <begin position="216"/>
        <end position="235"/>
    </location>
</feature>
<name>A0A226ELB4_FOLCA</name>
<comment type="caution">
    <text evidence="9">The sequence shown here is derived from an EMBL/GenBank/DDBJ whole genome shotgun (WGS) entry which is preliminary data.</text>
</comment>
<evidence type="ECO:0000256" key="6">
    <source>
        <dbReference type="ARBA" id="ARBA00023170"/>
    </source>
</evidence>
<proteinExistence type="predicted"/>
<evidence type="ECO:0000256" key="1">
    <source>
        <dbReference type="ARBA" id="ARBA00004651"/>
    </source>
</evidence>
<protein>
    <submittedName>
        <fullName evidence="9">Uncharacterized protein</fullName>
    </submittedName>
</protein>
<dbReference type="PANTHER" id="PTHR42643">
    <property type="entry name" value="IONOTROPIC RECEPTOR 20A-RELATED"/>
    <property type="match status" value="1"/>
</dbReference>
<evidence type="ECO:0000256" key="4">
    <source>
        <dbReference type="ARBA" id="ARBA00022989"/>
    </source>
</evidence>
<keyword evidence="10" id="KW-1185">Reference proteome</keyword>
<keyword evidence="7" id="KW-0325">Glycoprotein</keyword>
<dbReference type="SUPFAM" id="SSF53850">
    <property type="entry name" value="Periplasmic binding protein-like II"/>
    <property type="match status" value="1"/>
</dbReference>
<feature type="transmembrane region" description="Helical" evidence="8">
    <location>
        <begin position="305"/>
        <end position="327"/>
    </location>
</feature>
<dbReference type="PANTHER" id="PTHR42643:SF24">
    <property type="entry name" value="IONOTROPIC RECEPTOR 60A"/>
    <property type="match status" value="1"/>
</dbReference>
<evidence type="ECO:0000313" key="9">
    <source>
        <dbReference type="EMBL" id="OXA58008.1"/>
    </source>
</evidence>
<gene>
    <name evidence="9" type="ORF">Fcan01_06925</name>
</gene>
<dbReference type="InterPro" id="IPR052192">
    <property type="entry name" value="Insect_Ionotropic_Sensory_Rcpt"/>
</dbReference>
<comment type="subcellular location">
    <subcellularLocation>
        <location evidence="1">Cell membrane</location>
        <topology evidence="1">Multi-pass membrane protein</topology>
    </subcellularLocation>
</comment>
<dbReference type="AlphaFoldDB" id="A0A226ELB4"/>
<evidence type="ECO:0000256" key="7">
    <source>
        <dbReference type="ARBA" id="ARBA00023180"/>
    </source>
</evidence>
<accession>A0A226ELB4</accession>
<reference evidence="9 10" key="1">
    <citation type="submission" date="2015-12" db="EMBL/GenBank/DDBJ databases">
        <title>The genome of Folsomia candida.</title>
        <authorList>
            <person name="Faddeeva A."/>
            <person name="Derks M.F."/>
            <person name="Anvar Y."/>
            <person name="Smit S."/>
            <person name="Van Straalen N."/>
            <person name="Roelofs D."/>
        </authorList>
    </citation>
    <scope>NUCLEOTIDE SEQUENCE [LARGE SCALE GENOMIC DNA]</scope>
    <source>
        <strain evidence="9 10">VU population</strain>
        <tissue evidence="9">Whole body</tissue>
    </source>
</reference>
<evidence type="ECO:0000256" key="3">
    <source>
        <dbReference type="ARBA" id="ARBA00022692"/>
    </source>
</evidence>
<sequence>MLTMTFLSSNAFSVSNVQNFFESDLNDNIFHGVLNMEQNCANSQYWDSYKFKEQMFYSRIHELDENEFIFQREIEYNIMAKVQRRSNLKGSEIVAVVALNDVDSVLDRVDASRRSFDLKLAEYTQTVAADSFLDLQMLFNFTYTLISSEDPNKLLSPATSSATRGDINCQFMAQTLERFQQFTLLQPMLHSKYNAFFRKPKLSSIRNAHVQPFHKLVWICITLTWILYYCALCGMKYSYKYYIRQESEQAGRRVLSDVHGGWWILSFITGKASDNPIVHFQEVQQSYNSNPIFYCNQVPGHPSNLLPFLQILFVTGALMGMIIQIFYSSTILSAITVVISPIKTFDNLIQLNYHFTTHVLSMPMQDVIKKIISDKHLSQKVETVDNKNQITHLLRQKMVSTVTYSDAFYREAFKQNYTTTFLCKRIAAVPVASFGRAFPISYVTRKDSELTELFNYGYSQM</sequence>
<organism evidence="9 10">
    <name type="scientific">Folsomia candida</name>
    <name type="common">Springtail</name>
    <dbReference type="NCBI Taxonomy" id="158441"/>
    <lineage>
        <taxon>Eukaryota</taxon>
        <taxon>Metazoa</taxon>
        <taxon>Ecdysozoa</taxon>
        <taxon>Arthropoda</taxon>
        <taxon>Hexapoda</taxon>
        <taxon>Collembola</taxon>
        <taxon>Entomobryomorpha</taxon>
        <taxon>Isotomoidea</taxon>
        <taxon>Isotomidae</taxon>
        <taxon>Proisotominae</taxon>
        <taxon>Folsomia</taxon>
    </lineage>
</organism>
<evidence type="ECO:0000256" key="8">
    <source>
        <dbReference type="SAM" id="Phobius"/>
    </source>
</evidence>
<dbReference type="Proteomes" id="UP000198287">
    <property type="component" value="Unassembled WGS sequence"/>
</dbReference>
<evidence type="ECO:0000256" key="5">
    <source>
        <dbReference type="ARBA" id="ARBA00023136"/>
    </source>
</evidence>